<sequence>MDKTTPLNKDLEYIAQFTVVFSTLEKTTSFRSFPNRQLHLQPKLIMKKGAYHQIPVYEPSTQEKLPSAPLGCIGSQGNFGLRNLAQALCGFFGIPCRGLDFCFSYLMTFSLRPKDEAQHLINVLNRVSSVFGMLAWFTQKVAKCQFHEKLKSIS</sequence>
<reference evidence="1" key="1">
    <citation type="submission" date="2020-08" db="EMBL/GenBank/DDBJ databases">
        <title>Multicomponent nature underlies the extraordinary mechanical properties of spider dragline silk.</title>
        <authorList>
            <person name="Kono N."/>
            <person name="Nakamura H."/>
            <person name="Mori M."/>
            <person name="Yoshida Y."/>
            <person name="Ohtoshi R."/>
            <person name="Malay A.D."/>
            <person name="Moran D.A.P."/>
            <person name="Tomita M."/>
            <person name="Numata K."/>
            <person name="Arakawa K."/>
        </authorList>
    </citation>
    <scope>NUCLEOTIDE SEQUENCE</scope>
</reference>
<evidence type="ECO:0000313" key="2">
    <source>
        <dbReference type="Proteomes" id="UP000886998"/>
    </source>
</evidence>
<dbReference type="AlphaFoldDB" id="A0A8X7CGL0"/>
<accession>A0A8X7CGL0</accession>
<organism evidence="1 2">
    <name type="scientific">Trichonephila inaurata madagascariensis</name>
    <dbReference type="NCBI Taxonomy" id="2747483"/>
    <lineage>
        <taxon>Eukaryota</taxon>
        <taxon>Metazoa</taxon>
        <taxon>Ecdysozoa</taxon>
        <taxon>Arthropoda</taxon>
        <taxon>Chelicerata</taxon>
        <taxon>Arachnida</taxon>
        <taxon>Araneae</taxon>
        <taxon>Araneomorphae</taxon>
        <taxon>Entelegynae</taxon>
        <taxon>Araneoidea</taxon>
        <taxon>Nephilidae</taxon>
        <taxon>Trichonephila</taxon>
        <taxon>Trichonephila inaurata</taxon>
    </lineage>
</organism>
<proteinExistence type="predicted"/>
<keyword evidence="2" id="KW-1185">Reference proteome</keyword>
<name>A0A8X7CGL0_9ARAC</name>
<evidence type="ECO:0000313" key="1">
    <source>
        <dbReference type="EMBL" id="GFY71689.1"/>
    </source>
</evidence>
<protein>
    <submittedName>
        <fullName evidence="1">Uncharacterized protein</fullName>
    </submittedName>
</protein>
<dbReference type="EMBL" id="BMAV01019024">
    <property type="protein sequence ID" value="GFY71689.1"/>
    <property type="molecule type" value="Genomic_DNA"/>
</dbReference>
<dbReference type="Proteomes" id="UP000886998">
    <property type="component" value="Unassembled WGS sequence"/>
</dbReference>
<comment type="caution">
    <text evidence="1">The sequence shown here is derived from an EMBL/GenBank/DDBJ whole genome shotgun (WGS) entry which is preliminary data.</text>
</comment>
<gene>
    <name evidence="1" type="ORF">TNIN_29611</name>
</gene>